<feature type="compositionally biased region" description="Polar residues" evidence="9">
    <location>
        <begin position="1"/>
        <end position="10"/>
    </location>
</feature>
<reference evidence="11 12" key="1">
    <citation type="submission" date="2013-03" db="EMBL/GenBank/DDBJ databases">
        <title>The Genome Sequence of Exophiala aquamarina CBS 119918.</title>
        <authorList>
            <consortium name="The Broad Institute Genomics Platform"/>
            <person name="Cuomo C."/>
            <person name="de Hoog S."/>
            <person name="Gorbushina A."/>
            <person name="Walker B."/>
            <person name="Young S.K."/>
            <person name="Zeng Q."/>
            <person name="Gargeya S."/>
            <person name="Fitzgerald M."/>
            <person name="Haas B."/>
            <person name="Abouelleil A."/>
            <person name="Allen A.W."/>
            <person name="Alvarado L."/>
            <person name="Arachchi H.M."/>
            <person name="Berlin A.M."/>
            <person name="Chapman S.B."/>
            <person name="Gainer-Dewar J."/>
            <person name="Goldberg J."/>
            <person name="Griggs A."/>
            <person name="Gujja S."/>
            <person name="Hansen M."/>
            <person name="Howarth C."/>
            <person name="Imamovic A."/>
            <person name="Ireland A."/>
            <person name="Larimer J."/>
            <person name="McCowan C."/>
            <person name="Murphy C."/>
            <person name="Pearson M."/>
            <person name="Poon T.W."/>
            <person name="Priest M."/>
            <person name="Roberts A."/>
            <person name="Saif S."/>
            <person name="Shea T."/>
            <person name="Sisk P."/>
            <person name="Sykes S."/>
            <person name="Wortman J."/>
            <person name="Nusbaum C."/>
            <person name="Birren B."/>
        </authorList>
    </citation>
    <scope>NUCLEOTIDE SEQUENCE [LARGE SCALE GENOMIC DNA]</scope>
    <source>
        <strain evidence="11 12">CBS 119918</strain>
    </source>
</reference>
<feature type="compositionally biased region" description="Basic and acidic residues" evidence="9">
    <location>
        <begin position="186"/>
        <end position="197"/>
    </location>
</feature>
<evidence type="ECO:0000256" key="3">
    <source>
        <dbReference type="ARBA" id="ARBA00022679"/>
    </source>
</evidence>
<keyword evidence="12" id="KW-1185">Reference proteome</keyword>
<evidence type="ECO:0000256" key="7">
    <source>
        <dbReference type="ARBA" id="ARBA00023596"/>
    </source>
</evidence>
<dbReference type="Pfam" id="PF00069">
    <property type="entry name" value="Pkinase"/>
    <property type="match status" value="1"/>
</dbReference>
<feature type="region of interest" description="Disordered" evidence="9">
    <location>
        <begin position="293"/>
        <end position="313"/>
    </location>
</feature>
<dbReference type="SUPFAM" id="SSF56112">
    <property type="entry name" value="Protein kinase-like (PK-like)"/>
    <property type="match status" value="1"/>
</dbReference>
<evidence type="ECO:0000256" key="4">
    <source>
        <dbReference type="ARBA" id="ARBA00022741"/>
    </source>
</evidence>
<name>A0A072PMP7_9EURO</name>
<evidence type="ECO:0000256" key="1">
    <source>
        <dbReference type="ARBA" id="ARBA00012513"/>
    </source>
</evidence>
<evidence type="ECO:0000256" key="5">
    <source>
        <dbReference type="ARBA" id="ARBA00022777"/>
    </source>
</evidence>
<dbReference type="PROSITE" id="PS50011">
    <property type="entry name" value="PROTEIN_KINASE_DOM"/>
    <property type="match status" value="1"/>
</dbReference>
<keyword evidence="6 8" id="KW-0067">ATP-binding</keyword>
<feature type="region of interest" description="Disordered" evidence="9">
    <location>
        <begin position="1"/>
        <end position="208"/>
    </location>
</feature>
<proteinExistence type="inferred from homology"/>
<dbReference type="Gene3D" id="3.30.200.20">
    <property type="entry name" value="Phosphorylase Kinase, domain 1"/>
    <property type="match status" value="1"/>
</dbReference>
<dbReference type="VEuPathDB" id="FungiDB:A1O9_02905"/>
<dbReference type="InterPro" id="IPR011009">
    <property type="entry name" value="Kinase-like_dom_sf"/>
</dbReference>
<dbReference type="GO" id="GO:0005524">
    <property type="term" value="F:ATP binding"/>
    <property type="evidence" value="ECO:0007669"/>
    <property type="project" value="UniProtKB-UniRule"/>
</dbReference>
<dbReference type="InterPro" id="IPR008271">
    <property type="entry name" value="Ser/Thr_kinase_AS"/>
</dbReference>
<dbReference type="InterPro" id="IPR044092">
    <property type="entry name" value="STKc_PRP4"/>
</dbReference>
<dbReference type="PROSITE" id="PS00108">
    <property type="entry name" value="PROTEIN_KINASE_ST"/>
    <property type="match status" value="1"/>
</dbReference>
<feature type="compositionally biased region" description="Low complexity" evidence="9">
    <location>
        <begin position="198"/>
        <end position="208"/>
    </location>
</feature>
<evidence type="ECO:0000256" key="9">
    <source>
        <dbReference type="SAM" id="MobiDB-lite"/>
    </source>
</evidence>
<dbReference type="SMART" id="SM00220">
    <property type="entry name" value="S_TKc"/>
    <property type="match status" value="1"/>
</dbReference>
<accession>A0A072PMP7</accession>
<dbReference type="STRING" id="1182545.A0A072PMP7"/>
<gene>
    <name evidence="11" type="ORF">A1O9_02905</name>
</gene>
<keyword evidence="3" id="KW-0808">Transferase</keyword>
<evidence type="ECO:0000313" key="12">
    <source>
        <dbReference type="Proteomes" id="UP000027920"/>
    </source>
</evidence>
<keyword evidence="4 8" id="KW-0547">Nucleotide-binding</keyword>
<comment type="caution">
    <text evidence="11">The sequence shown here is derived from an EMBL/GenBank/DDBJ whole genome shotgun (WGS) entry which is preliminary data.</text>
</comment>
<sequence length="768" mass="87080">MASRSTSQSEGEVLSSDPESKAKSIPSSRNYSQVDRHTRPYQASRDAATRSNRSRSRSPYRAPRGEKRPRDSDHVRGRSFNDSRNLLLRYEDNAHRHRPRSSYDERSTKRSRTYSRSRSRSRSPYRHTSKPENRGERSRETPGDRHLHPSGRRIDRPSMSPKPLGSPLRDARTARMESDPASSTLQKEKASQSDFSKDFPSSSSSDVAAESVVIDSKPMDEAALIEERRRRREAIKNKYRGQAPSLLVQALHVGADSTPGTPASDSLATTPRRSGEFISQVIQVRGLICVESPTLSSPRTPKDISGPQSPADVHFENDAELTNADRTSPSEDGPSAADYDPTIDMEDERARHDKSFFKEDDQSLQQADAQIDKRGIDPDEQPAKANADFDMFADVDDEDDMFAQGPMQPKLEVKAAQALDVNLMDNWDDPEGYYITILGELIQDRYHVTQNLGRGMFSSVVRATDSQTNIPVAIKIVRNNESMRKAGIKEIDILKDIASNDPEDKKHLIRLHRSFDHKGHLCMVFENLSMNLREVLKKFGRDVGLNIKAIRAYAQQLFLGLGLLRKCQYIHADLKPDNILVNEARSALKICDLGSASPITENATAPYLVSRFYRAPEVILGIPYDYGIDMWSIGCTLFELYTGKILFTGRNNNGMLRAIMECRGKFPHKLLRRGALSYNYFDDLLNFQSQEIDKLTGRTVTKMIDIKAKPVRDLRSRLIPKDRRMNEQERKELELFVDLLDKCLDLRPEKRITPTDALKHPFILKMKT</sequence>
<dbReference type="EMBL" id="AMGV01000002">
    <property type="protein sequence ID" value="KEF61339.1"/>
    <property type="molecule type" value="Genomic_DNA"/>
</dbReference>
<keyword evidence="2" id="KW-0723">Serine/threonine-protein kinase</keyword>
<protein>
    <recommendedName>
        <fullName evidence="1">non-specific serine/threonine protein kinase</fullName>
        <ecNumber evidence="1">2.7.11.1</ecNumber>
    </recommendedName>
</protein>
<dbReference type="FunFam" id="1.10.510.10:FF:000078">
    <property type="entry name" value="Serine/threonine-protein kinase PRP4 homolog"/>
    <property type="match status" value="1"/>
</dbReference>
<keyword evidence="5 11" id="KW-0418">Kinase</keyword>
<dbReference type="PROSITE" id="PS00107">
    <property type="entry name" value="PROTEIN_KINASE_ATP"/>
    <property type="match status" value="1"/>
</dbReference>
<dbReference type="Proteomes" id="UP000027920">
    <property type="component" value="Unassembled WGS sequence"/>
</dbReference>
<dbReference type="InterPro" id="IPR050494">
    <property type="entry name" value="Ser_Thr_dual-spec_kinase"/>
</dbReference>
<feature type="domain" description="Protein kinase" evidence="10">
    <location>
        <begin position="446"/>
        <end position="763"/>
    </location>
</feature>
<dbReference type="HOGENOM" id="CLU_000288_5_5_1"/>
<dbReference type="AlphaFoldDB" id="A0A072PMP7"/>
<dbReference type="OrthoDB" id="9332038at2759"/>
<feature type="binding site" evidence="8">
    <location>
        <position position="475"/>
    </location>
    <ligand>
        <name>ATP</name>
        <dbReference type="ChEBI" id="CHEBI:30616"/>
    </ligand>
</feature>
<evidence type="ECO:0000313" key="11">
    <source>
        <dbReference type="EMBL" id="KEF61339.1"/>
    </source>
</evidence>
<dbReference type="CDD" id="cd14135">
    <property type="entry name" value="STKc_PRP4"/>
    <property type="match status" value="1"/>
</dbReference>
<evidence type="ECO:0000256" key="2">
    <source>
        <dbReference type="ARBA" id="ARBA00022527"/>
    </source>
</evidence>
<dbReference type="RefSeq" id="XP_013263929.1">
    <property type="nucleotide sequence ID" value="XM_013408475.1"/>
</dbReference>
<organism evidence="11 12">
    <name type="scientific">Exophiala aquamarina CBS 119918</name>
    <dbReference type="NCBI Taxonomy" id="1182545"/>
    <lineage>
        <taxon>Eukaryota</taxon>
        <taxon>Fungi</taxon>
        <taxon>Dikarya</taxon>
        <taxon>Ascomycota</taxon>
        <taxon>Pezizomycotina</taxon>
        <taxon>Eurotiomycetes</taxon>
        <taxon>Chaetothyriomycetidae</taxon>
        <taxon>Chaetothyriales</taxon>
        <taxon>Herpotrichiellaceae</taxon>
        <taxon>Exophiala</taxon>
    </lineage>
</organism>
<dbReference type="EC" id="2.7.11.1" evidence="1"/>
<feature type="compositionally biased region" description="Basic residues" evidence="9">
    <location>
        <begin position="109"/>
        <end position="128"/>
    </location>
</feature>
<evidence type="ECO:0000259" key="10">
    <source>
        <dbReference type="PROSITE" id="PS50011"/>
    </source>
</evidence>
<dbReference type="InterPro" id="IPR017441">
    <property type="entry name" value="Protein_kinase_ATP_BS"/>
</dbReference>
<dbReference type="FunFam" id="3.30.200.20:FF:000440">
    <property type="entry name" value="CMGC/DYRK/PRP4 protein kinase, variant"/>
    <property type="match status" value="1"/>
</dbReference>
<dbReference type="InterPro" id="IPR000719">
    <property type="entry name" value="Prot_kinase_dom"/>
</dbReference>
<feature type="compositionally biased region" description="Basic and acidic residues" evidence="9">
    <location>
        <begin position="169"/>
        <end position="178"/>
    </location>
</feature>
<dbReference type="GO" id="GO:0004674">
    <property type="term" value="F:protein serine/threonine kinase activity"/>
    <property type="evidence" value="ECO:0007669"/>
    <property type="project" value="UniProtKB-KW"/>
</dbReference>
<dbReference type="PANTHER" id="PTHR24058">
    <property type="entry name" value="DUAL SPECIFICITY PROTEIN KINASE"/>
    <property type="match status" value="1"/>
</dbReference>
<dbReference type="PANTHER" id="PTHR24058:SF103">
    <property type="entry name" value="SERINE_THREONINE-PROTEIN KINASE PRP4 HOMOLOG"/>
    <property type="match status" value="1"/>
</dbReference>
<dbReference type="GO" id="GO:0045292">
    <property type="term" value="P:mRNA cis splicing, via spliceosome"/>
    <property type="evidence" value="ECO:0007669"/>
    <property type="project" value="InterPro"/>
</dbReference>
<feature type="region of interest" description="Disordered" evidence="9">
    <location>
        <begin position="322"/>
        <end position="341"/>
    </location>
</feature>
<feature type="compositionally biased region" description="Basic and acidic residues" evidence="9">
    <location>
        <begin position="129"/>
        <end position="156"/>
    </location>
</feature>
<evidence type="ECO:0000256" key="6">
    <source>
        <dbReference type="ARBA" id="ARBA00022840"/>
    </source>
</evidence>
<evidence type="ECO:0000256" key="8">
    <source>
        <dbReference type="PROSITE-ProRule" id="PRU10141"/>
    </source>
</evidence>
<comment type="similarity">
    <text evidence="7">Belongs to the protein kinase superfamily. CMGC Ser/Thr protein kinase family.</text>
</comment>
<feature type="compositionally biased region" description="Basic and acidic residues" evidence="9">
    <location>
        <begin position="63"/>
        <end position="81"/>
    </location>
</feature>
<dbReference type="Gene3D" id="1.10.510.10">
    <property type="entry name" value="Transferase(Phosphotransferase) domain 1"/>
    <property type="match status" value="1"/>
</dbReference>
<dbReference type="GeneID" id="25277845"/>